<organism evidence="2 3">
    <name type="scientific">Haloarchaeobius iranensis</name>
    <dbReference type="NCBI Taxonomy" id="996166"/>
    <lineage>
        <taxon>Archaea</taxon>
        <taxon>Methanobacteriati</taxon>
        <taxon>Methanobacteriota</taxon>
        <taxon>Stenosarchaea group</taxon>
        <taxon>Halobacteria</taxon>
        <taxon>Halobacteriales</taxon>
        <taxon>Halorubellaceae</taxon>
        <taxon>Haloarchaeobius</taxon>
    </lineage>
</organism>
<evidence type="ECO:0000256" key="1">
    <source>
        <dbReference type="SAM" id="MobiDB-lite"/>
    </source>
</evidence>
<dbReference type="InterPro" id="IPR058335">
    <property type="entry name" value="PccX"/>
</dbReference>
<dbReference type="OrthoDB" id="214756at2157"/>
<dbReference type="Pfam" id="PF26062">
    <property type="entry name" value="DUF8022"/>
    <property type="match status" value="1"/>
</dbReference>
<dbReference type="Proteomes" id="UP000199370">
    <property type="component" value="Unassembled WGS sequence"/>
</dbReference>
<dbReference type="RefSeq" id="WP_089734098.1">
    <property type="nucleotide sequence ID" value="NZ_FNIA01000012.1"/>
</dbReference>
<keyword evidence="3" id="KW-1185">Reference proteome</keyword>
<dbReference type="STRING" id="996166.SAMN05192554_11271"/>
<evidence type="ECO:0000313" key="3">
    <source>
        <dbReference type="Proteomes" id="UP000199370"/>
    </source>
</evidence>
<dbReference type="AlphaFoldDB" id="A0A1G9XZS8"/>
<name>A0A1G9XZS8_9EURY</name>
<proteinExistence type="predicted"/>
<sequence>MSQDLLAALDVPDDATDDEAAAIAAVVGAHLRDLEAEAAEEGDEETWTDRKWSFAGRLRSTRGHAARVPDGAPTDAWAASGRADRF</sequence>
<evidence type="ECO:0000313" key="2">
    <source>
        <dbReference type="EMBL" id="SDN02260.1"/>
    </source>
</evidence>
<reference evidence="2 3" key="1">
    <citation type="submission" date="2016-10" db="EMBL/GenBank/DDBJ databases">
        <authorList>
            <person name="de Groot N.N."/>
        </authorList>
    </citation>
    <scope>NUCLEOTIDE SEQUENCE [LARGE SCALE GENOMIC DNA]</scope>
    <source>
        <strain evidence="3">EB21,IBRC-M 10013,KCTC 4048</strain>
    </source>
</reference>
<protein>
    <recommendedName>
        <fullName evidence="4">Acc operon protein</fullName>
    </recommendedName>
</protein>
<evidence type="ECO:0008006" key="4">
    <source>
        <dbReference type="Google" id="ProtNLM"/>
    </source>
</evidence>
<feature type="region of interest" description="Disordered" evidence="1">
    <location>
        <begin position="65"/>
        <end position="86"/>
    </location>
</feature>
<accession>A0A1G9XZS8</accession>
<gene>
    <name evidence="2" type="ORF">SAMN05192554_11271</name>
</gene>
<dbReference type="EMBL" id="FNIA01000012">
    <property type="protein sequence ID" value="SDN02260.1"/>
    <property type="molecule type" value="Genomic_DNA"/>
</dbReference>